<dbReference type="Pfam" id="PF09250">
    <property type="entry name" value="Prim-Pol"/>
    <property type="match status" value="1"/>
</dbReference>
<dbReference type="InterPro" id="IPR025048">
    <property type="entry name" value="DUF3987"/>
</dbReference>
<proteinExistence type="predicted"/>
<dbReference type="EMBL" id="CCNB01000011">
    <property type="protein sequence ID" value="CDX34716.1"/>
    <property type="molecule type" value="Genomic_DNA"/>
</dbReference>
<dbReference type="InterPro" id="IPR015330">
    <property type="entry name" value="DNA_primase/pol_bifunc_N"/>
</dbReference>
<dbReference type="Proteomes" id="UP000046373">
    <property type="component" value="Unassembled WGS sequence"/>
</dbReference>
<accession>A0A090EZ82</accession>
<dbReference type="Pfam" id="PF13148">
    <property type="entry name" value="DUF3987"/>
    <property type="match status" value="1"/>
</dbReference>
<organism evidence="2 3">
    <name type="scientific">Mesorhizobium plurifarium</name>
    <dbReference type="NCBI Taxonomy" id="69974"/>
    <lineage>
        <taxon>Bacteria</taxon>
        <taxon>Pseudomonadati</taxon>
        <taxon>Pseudomonadota</taxon>
        <taxon>Alphaproteobacteria</taxon>
        <taxon>Hyphomicrobiales</taxon>
        <taxon>Phyllobacteriaceae</taxon>
        <taxon>Mesorhizobium</taxon>
    </lineage>
</organism>
<evidence type="ECO:0000313" key="2">
    <source>
        <dbReference type="EMBL" id="CDX34716.1"/>
    </source>
</evidence>
<name>A0A090EZ82_MESPL</name>
<sequence>MTIQQITKRPQPSREEVRASQLKALAAAPPDDSNLPILDALVAGGYLPMLRPCAPPCVPCTFRDKATGVLVDKVSDGKVPATFRDGKWSGMKGWRETVPSPEDVDQWRRWPDPNWCVVTGDVAALDIDVKIDTSEMGPEADRGRSLVAAVKDLSAKALGISVARLPMRWRDNSTSCMVLMRLAESRGKWPLQFVDAATDRKHIVEFLAKGQQIVVAGQHASGACVHSSLPTVPFDRLPVLDRAKLDELMSAIVEAAQKLGFHLISSKRFADGEATPPYSPSMAVLRAVMARRSDWVPLIIPCSVSPDREWRISSADLDRDLEEDLAIFPDGIHDYGTERTHTPASFIQEFGALGVEGDISIGGCPLYGPLAGHAFAPIGEPDPSVRRPTEAQALTWLCRQLAGERFPSLDEGATWKSALPTIARALGLNWERLREVQWFAFAEGDGPGTWGSEHSIEKADTLAALLAIDPDAFARAEFAHDLRSSGVDLRKIVDDRRAAVAAGLQEQETTAAPQTAGDDLPEPFDIFAQDDPVELSTLPVDCLPPILHRWVQSEARRKGAAESFAALAAVTAASVAVGASLRIQPRARDTDFTQPASLWAAIVAEPGRGKSPVISAAEKPLRELDAEWYAAGKGKHDRWSAAMQAHRKKPKENPDPGPEPVIRRIVVDDITLEQQVRVHAQNPRGLMRSPDELLGFFGSLGQYKKGAEGDRSQALRLFEGRPITVDRVGSGSVRADQALMGVIAGTQPQKLGEIARNLGADGMLQRFLFVIDDGVERVAIDEEPDAEAVAAYRRALRRLAAIEPPRPMPLKMVPGAQRIFQEASASIGRLRHVPGSSVAWRGHLDKWGLFLPRIVLTLHALQYGFALEDVALPAEIDAATVRRAVNFARFLLRHSLRLYQTFFAPDPAAAEARAIAGYLLTKPDRETVTPRNISDARKDLRSDRRKLFAAMAELEEAGWCAVEERSGDGPTRWRVNPKIHLRFEVHAERERAERSRKRQAIADAGEARKWINLDNMSDGGDGEH</sequence>
<evidence type="ECO:0000313" key="3">
    <source>
        <dbReference type="Proteomes" id="UP000046373"/>
    </source>
</evidence>
<evidence type="ECO:0000259" key="1">
    <source>
        <dbReference type="Pfam" id="PF09250"/>
    </source>
</evidence>
<feature type="domain" description="DNA primase/polymerase bifunctional N-terminal" evidence="1">
    <location>
        <begin position="74"/>
        <end position="225"/>
    </location>
</feature>
<reference evidence="2 3" key="1">
    <citation type="submission" date="2014-08" db="EMBL/GenBank/DDBJ databases">
        <authorList>
            <person name="Moulin Lionel"/>
        </authorList>
    </citation>
    <scope>NUCLEOTIDE SEQUENCE [LARGE SCALE GENOMIC DNA]</scope>
</reference>
<gene>
    <name evidence="2" type="ORF">MPLDJ20_190113</name>
</gene>
<dbReference type="AlphaFoldDB" id="A0A090EZ82"/>
<protein>
    <recommendedName>
        <fullName evidence="1">DNA primase/polymerase bifunctional N-terminal domain-containing protein</fullName>
    </recommendedName>
</protein>